<organism evidence="1 2">
    <name type="scientific">Heterorhabditis bacteriophora</name>
    <name type="common">Entomopathogenic nematode worm</name>
    <dbReference type="NCBI Taxonomy" id="37862"/>
    <lineage>
        <taxon>Eukaryota</taxon>
        <taxon>Metazoa</taxon>
        <taxon>Ecdysozoa</taxon>
        <taxon>Nematoda</taxon>
        <taxon>Chromadorea</taxon>
        <taxon>Rhabditida</taxon>
        <taxon>Rhabditina</taxon>
        <taxon>Rhabditomorpha</taxon>
        <taxon>Strongyloidea</taxon>
        <taxon>Heterorhabditidae</taxon>
        <taxon>Heterorhabditis</taxon>
    </lineage>
</organism>
<evidence type="ECO:0000313" key="1">
    <source>
        <dbReference type="Proteomes" id="UP000095283"/>
    </source>
</evidence>
<proteinExistence type="predicted"/>
<reference evidence="2" key="1">
    <citation type="submission" date="2016-11" db="UniProtKB">
        <authorList>
            <consortium name="WormBaseParasite"/>
        </authorList>
    </citation>
    <scope>IDENTIFICATION</scope>
</reference>
<name>A0A1I7X1A6_HETBA</name>
<accession>A0A1I7X1A6</accession>
<sequence>MRKQRCKDKGGDPEHNRRIVSIGSEMLVANCGRITQLICQLFLGY</sequence>
<protein>
    <submittedName>
        <fullName evidence="2">Uncharacterized protein</fullName>
    </submittedName>
</protein>
<evidence type="ECO:0000313" key="2">
    <source>
        <dbReference type="WBParaSite" id="Hba_11214"/>
    </source>
</evidence>
<dbReference type="AlphaFoldDB" id="A0A1I7X1A6"/>
<dbReference type="WBParaSite" id="Hba_11214">
    <property type="protein sequence ID" value="Hba_11214"/>
    <property type="gene ID" value="Hba_11214"/>
</dbReference>
<keyword evidence="1" id="KW-1185">Reference proteome</keyword>
<dbReference type="Proteomes" id="UP000095283">
    <property type="component" value="Unplaced"/>
</dbReference>